<dbReference type="Proteomes" id="UP000004510">
    <property type="component" value="Unassembled WGS sequence"/>
</dbReference>
<dbReference type="AlphaFoldDB" id="D4X487"/>
<accession>D4X487</accession>
<dbReference type="Pfam" id="PF11679">
    <property type="entry name" value="DUF3275"/>
    <property type="match status" value="1"/>
</dbReference>
<dbReference type="InterPro" id="IPR021693">
    <property type="entry name" value="DUF3275"/>
</dbReference>
<dbReference type="eggNOG" id="ENOG502Z8W2">
    <property type="taxonomic scope" value="Bacteria"/>
</dbReference>
<reference evidence="3" key="1">
    <citation type="submission" date="2010-03" db="EMBL/GenBank/DDBJ databases">
        <title>Complete sequence of Mobiluncus curtisii ATCC 43063.</title>
        <authorList>
            <person name="Muzny D."/>
            <person name="Qin X."/>
            <person name="Deng J."/>
            <person name="Jiang H."/>
            <person name="Liu Y."/>
            <person name="Qu J."/>
            <person name="Song X.-Z."/>
            <person name="Zhang L."/>
            <person name="Thornton R."/>
            <person name="Coyle M."/>
            <person name="Francisco L."/>
            <person name="Jackson L."/>
            <person name="Javaid M."/>
            <person name="Korchina V."/>
            <person name="Kovar C."/>
            <person name="Mata R."/>
            <person name="Mathew T."/>
            <person name="Ngo R."/>
            <person name="Nguyen L."/>
            <person name="Nguyen N."/>
            <person name="Okwuonu G."/>
            <person name="Ongeri F."/>
            <person name="Pham C."/>
            <person name="Simmons D."/>
            <person name="Wilczek-Boney K."/>
            <person name="Hale W."/>
            <person name="Jakkamsetti A."/>
            <person name="Pham P."/>
            <person name="Ruth R."/>
            <person name="San Lucas F."/>
            <person name="Warren J."/>
            <person name="Zhang J."/>
            <person name="Zhao Z."/>
            <person name="Zhou C."/>
            <person name="Zhu D."/>
            <person name="Lee S."/>
            <person name="Bess C."/>
            <person name="Blankenburg K."/>
            <person name="Forbes L."/>
            <person name="Fu Q."/>
            <person name="Gubbala S."/>
            <person name="Hirani K."/>
            <person name="Jayaseelan J.C."/>
            <person name="Lara F."/>
            <person name="Munidasa M."/>
            <person name="Palculict T."/>
            <person name="Patil S."/>
            <person name="Pu L.-L."/>
            <person name="Saada N."/>
            <person name="Tang L."/>
            <person name="Weissenberger G."/>
            <person name="Zhu Y."/>
            <person name="Hemphill L."/>
            <person name="Shang Y."/>
            <person name="Youmans B."/>
            <person name="Ayvaz T."/>
            <person name="Ross M."/>
            <person name="Santibanez J."/>
            <person name="Aqrawi P."/>
            <person name="Gross S."/>
            <person name="Joshi V."/>
            <person name="Fowler G."/>
            <person name="Nazareth L."/>
            <person name="Reid J."/>
            <person name="Worley K."/>
            <person name="Petrosino J."/>
            <person name="Highlander S."/>
            <person name="Gibbs R."/>
            <person name="Gibbs R."/>
        </authorList>
    </citation>
    <scope>NUCLEOTIDE SEQUENCE [LARGE SCALE GENOMIC DNA]</scope>
    <source>
        <strain evidence="3">ATCC 43553</strain>
    </source>
</reference>
<evidence type="ECO:0000313" key="3">
    <source>
        <dbReference type="Proteomes" id="UP000004510"/>
    </source>
</evidence>
<evidence type="ECO:0000313" key="2">
    <source>
        <dbReference type="EMBL" id="EFF78372.1"/>
    </source>
</evidence>
<evidence type="ECO:0000256" key="1">
    <source>
        <dbReference type="SAM" id="MobiDB-lite"/>
    </source>
</evidence>
<sequence length="231" mass="25441">MPAAPLIHLGPYGAVFYFWSNTMIKIPGTLEVKTIRGGNGDFNVGELQTAIGEFKIKDKILEQFQSGSYPGEFLISKIYPHSYTWYGKITIEIRASLAEVMLDCDEPDDSDPPAQASEPDPADEERTSPSATPQAEPTVLPDAITDQAPATPARSVSGAQPAERPTSPDVEFDDSELLAIFGDELAELIRDGQPVKLDPSVDRTLFRSQRDWLGKRLGYSFRAASQTWHIK</sequence>
<name>D4X487_9BURK</name>
<proteinExistence type="predicted"/>
<protein>
    <recommendedName>
        <fullName evidence="4">DUF3275 family protein</fullName>
    </recommendedName>
</protein>
<evidence type="ECO:0008006" key="4">
    <source>
        <dbReference type="Google" id="ProtNLM"/>
    </source>
</evidence>
<organism evidence="2 3">
    <name type="scientific">Achromobacter piechaudii ATCC 43553</name>
    <dbReference type="NCBI Taxonomy" id="742159"/>
    <lineage>
        <taxon>Bacteria</taxon>
        <taxon>Pseudomonadati</taxon>
        <taxon>Pseudomonadota</taxon>
        <taxon>Betaproteobacteria</taxon>
        <taxon>Burkholderiales</taxon>
        <taxon>Alcaligenaceae</taxon>
        <taxon>Achromobacter</taxon>
    </lineage>
</organism>
<gene>
    <name evidence="2" type="ORF">HMPREF0004_0284</name>
</gene>
<dbReference type="EMBL" id="ADMS01000011">
    <property type="protein sequence ID" value="EFF78372.1"/>
    <property type="molecule type" value="Genomic_DNA"/>
</dbReference>
<comment type="caution">
    <text evidence="2">The sequence shown here is derived from an EMBL/GenBank/DDBJ whole genome shotgun (WGS) entry which is preliminary data.</text>
</comment>
<dbReference type="HOGENOM" id="CLU_106522_1_0_4"/>
<feature type="region of interest" description="Disordered" evidence="1">
    <location>
        <begin position="103"/>
        <end position="173"/>
    </location>
</feature>